<dbReference type="AlphaFoldDB" id="A0A8C4XAS6"/>
<evidence type="ECO:0000256" key="1">
    <source>
        <dbReference type="ARBA" id="ARBA00022723"/>
    </source>
</evidence>
<reference evidence="6" key="3">
    <citation type="submission" date="2025-09" db="UniProtKB">
        <authorList>
            <consortium name="Ensembl"/>
        </authorList>
    </citation>
    <scope>IDENTIFICATION</scope>
</reference>
<keyword evidence="3" id="KW-0862">Zinc</keyword>
<dbReference type="PROSITE" id="PS50865">
    <property type="entry name" value="ZF_MYND_2"/>
    <property type="match status" value="1"/>
</dbReference>
<dbReference type="Proteomes" id="UP000694620">
    <property type="component" value="Chromosome 11"/>
</dbReference>
<evidence type="ECO:0000256" key="4">
    <source>
        <dbReference type="PROSITE-ProRule" id="PRU00134"/>
    </source>
</evidence>
<dbReference type="PROSITE" id="PS01360">
    <property type="entry name" value="ZF_MYND_1"/>
    <property type="match status" value="1"/>
</dbReference>
<dbReference type="GO" id="GO:0008270">
    <property type="term" value="F:zinc ion binding"/>
    <property type="evidence" value="ECO:0007669"/>
    <property type="project" value="UniProtKB-KW"/>
</dbReference>
<keyword evidence="1" id="KW-0479">Metal-binding</keyword>
<keyword evidence="2 4" id="KW-0863">Zinc-finger</keyword>
<dbReference type="PANTHER" id="PTHR46920:SF1">
    <property type="entry name" value="PROTEIN MSS51 HOMOLOG, MITOCHONDRIAL-RELATED"/>
    <property type="match status" value="1"/>
</dbReference>
<evidence type="ECO:0000256" key="3">
    <source>
        <dbReference type="ARBA" id="ARBA00022833"/>
    </source>
</evidence>
<evidence type="ECO:0000256" key="2">
    <source>
        <dbReference type="ARBA" id="ARBA00022771"/>
    </source>
</evidence>
<dbReference type="Pfam" id="PF20179">
    <property type="entry name" value="MSS51_C"/>
    <property type="match status" value="1"/>
</dbReference>
<dbReference type="InterPro" id="IPR046824">
    <property type="entry name" value="Mss51-like_C"/>
</dbReference>
<name>A0A8C4XAS6_ERPCA</name>
<keyword evidence="7" id="KW-1185">Reference proteome</keyword>
<reference evidence="6" key="2">
    <citation type="submission" date="2025-08" db="UniProtKB">
        <authorList>
            <consortium name="Ensembl"/>
        </authorList>
    </citation>
    <scope>IDENTIFICATION</scope>
</reference>
<protein>
    <submittedName>
        <fullName evidence="6">MSS51 mitochondrial translational activator</fullName>
    </submittedName>
</protein>
<evidence type="ECO:0000313" key="6">
    <source>
        <dbReference type="Ensembl" id="ENSECRP00000017250.1"/>
    </source>
</evidence>
<gene>
    <name evidence="6" type="primary">MSS51</name>
    <name evidence="6" type="synonym">LOC114660924</name>
</gene>
<dbReference type="PANTHER" id="PTHR46920">
    <property type="match status" value="1"/>
</dbReference>
<organism evidence="6 7">
    <name type="scientific">Erpetoichthys calabaricus</name>
    <name type="common">Rope fish</name>
    <name type="synonym">Calamoichthys calabaricus</name>
    <dbReference type="NCBI Taxonomy" id="27687"/>
    <lineage>
        <taxon>Eukaryota</taxon>
        <taxon>Metazoa</taxon>
        <taxon>Chordata</taxon>
        <taxon>Craniata</taxon>
        <taxon>Vertebrata</taxon>
        <taxon>Euteleostomi</taxon>
        <taxon>Actinopterygii</taxon>
        <taxon>Polypteriformes</taxon>
        <taxon>Polypteridae</taxon>
        <taxon>Erpetoichthys</taxon>
    </lineage>
</organism>
<dbReference type="GeneTree" id="ENSGT00940000153820"/>
<dbReference type="Pfam" id="PF01753">
    <property type="entry name" value="zf-MYND"/>
    <property type="match status" value="1"/>
</dbReference>
<sequence>MIDDKSKKTNNDFYFTDSSRIKPLIMDKSKANVCSSQCHPADKGPDGVHTDCLGFFSMDSNVPGLSNVILANLNLKDQMEYRSALEGTKYGKDFGIHSHREMFQKIEDTFKFCAECKKLPQDLIDPAALRRCKRCQNVYYCSVSCQKVNWPTHKAFCKKLQLAAIDRLVEWLVFTGVLPFTTCAWTRQPHELTGWGDWLSMQENLEYELDKVLKSDPMRILWSNAGKPRPEDPDLKESVKRVTSEFLSRPLTIGFGLKTFGFNPLKQPLTIHVVGASHTETLNARVTDMDELARMFSGNQGLEVVMVGPEVVKGDISRPPLKALGPKGKVYLSAHKEFYHIFWESMVETREAARPDLVVGFHPGFHASQGLAEGWLPTLLLLRDYRIPSLFTFYNDLELKYSLQILAELECHIITSGANPWCSLKPEQVQSCPNKLPVYCNGYYIAFLGAVEESQEGEDVEEEEEQLSHWPL</sequence>
<dbReference type="Ensembl" id="ENSECRT00000017580.1">
    <property type="protein sequence ID" value="ENSECRP00000017250.1"/>
    <property type="gene ID" value="ENSECRG00000011492.1"/>
</dbReference>
<evidence type="ECO:0000313" key="7">
    <source>
        <dbReference type="Proteomes" id="UP000694620"/>
    </source>
</evidence>
<feature type="domain" description="MYND-type" evidence="5">
    <location>
        <begin position="113"/>
        <end position="157"/>
    </location>
</feature>
<dbReference type="Gene3D" id="6.10.140.2220">
    <property type="match status" value="1"/>
</dbReference>
<accession>A0A8C4XAS6</accession>
<evidence type="ECO:0000259" key="5">
    <source>
        <dbReference type="PROSITE" id="PS50865"/>
    </source>
</evidence>
<proteinExistence type="predicted"/>
<dbReference type="SUPFAM" id="SSF144232">
    <property type="entry name" value="HIT/MYND zinc finger-like"/>
    <property type="match status" value="1"/>
</dbReference>
<dbReference type="InterPro" id="IPR052839">
    <property type="entry name" value="Mito_gene_expr_regulator"/>
</dbReference>
<reference evidence="6" key="1">
    <citation type="submission" date="2021-06" db="EMBL/GenBank/DDBJ databases">
        <authorList>
            <consortium name="Wellcome Sanger Institute Data Sharing"/>
        </authorList>
    </citation>
    <scope>NUCLEOTIDE SEQUENCE [LARGE SCALE GENOMIC DNA]</scope>
</reference>
<dbReference type="InterPro" id="IPR002893">
    <property type="entry name" value="Znf_MYND"/>
</dbReference>